<evidence type="ECO:0000256" key="12">
    <source>
        <dbReference type="ARBA" id="ARBA00023288"/>
    </source>
</evidence>
<dbReference type="GO" id="GO:0032581">
    <property type="term" value="P:ER-dependent peroxisome organization"/>
    <property type="evidence" value="ECO:0007669"/>
    <property type="project" value="EnsemblFungi"/>
</dbReference>
<dbReference type="GO" id="GO:0050821">
    <property type="term" value="P:protein stabilization"/>
    <property type="evidence" value="ECO:0007669"/>
    <property type="project" value="EnsemblFungi"/>
</dbReference>
<reference evidence="19 20" key="1">
    <citation type="submission" date="2015-10" db="EMBL/GenBank/DDBJ databases">
        <title>Draft genomes sequences of Candida glabrata isolates 1A, 1B, 2A, 2B, 3A and 3B.</title>
        <authorList>
            <person name="Haavelsrud O.E."/>
            <person name="Gaustad P."/>
        </authorList>
    </citation>
    <scope>NUCLEOTIDE SEQUENCE [LARGE SCALE GENOMIC DNA]</scope>
    <source>
        <strain evidence="19">910700640</strain>
    </source>
</reference>
<evidence type="ECO:0000256" key="11">
    <source>
        <dbReference type="ARBA" id="ARBA00023140"/>
    </source>
</evidence>
<evidence type="ECO:0000256" key="14">
    <source>
        <dbReference type="ARBA" id="ARBA00029688"/>
    </source>
</evidence>
<keyword evidence="12" id="KW-0449">Lipoprotein</keyword>
<evidence type="ECO:0000313" key="19">
    <source>
        <dbReference type="EMBL" id="KTB01708.1"/>
    </source>
</evidence>
<dbReference type="PANTHER" id="PTHR12774">
    <property type="entry name" value="PEROXISOMAL BIOGENESIS FACTOR 19"/>
    <property type="match status" value="1"/>
</dbReference>
<feature type="region of interest" description="Disordered" evidence="18">
    <location>
        <begin position="1"/>
        <end position="50"/>
    </location>
</feature>
<keyword evidence="8" id="KW-0962">Peroxisome biogenesis</keyword>
<dbReference type="GO" id="GO:0005789">
    <property type="term" value="C:endoplasmic reticulum membrane"/>
    <property type="evidence" value="ECO:0007669"/>
    <property type="project" value="UniProtKB-SubCell"/>
</dbReference>
<dbReference type="AlphaFoldDB" id="A0A0W0CVL1"/>
<keyword evidence="9" id="KW-0256">Endoplasmic reticulum</keyword>
<keyword evidence="19" id="KW-0675">Receptor</keyword>
<comment type="similarity">
    <text evidence="4">Belongs to the peroxin-19 family.</text>
</comment>
<evidence type="ECO:0000256" key="4">
    <source>
        <dbReference type="ARBA" id="ARBA00006326"/>
    </source>
</evidence>
<evidence type="ECO:0000256" key="16">
    <source>
        <dbReference type="ARBA" id="ARBA00065319"/>
    </source>
</evidence>
<dbReference type="PANTHER" id="PTHR12774:SF2">
    <property type="entry name" value="PEROXISOMAL BIOGENESIS FACTOR 19"/>
    <property type="match status" value="1"/>
</dbReference>
<dbReference type="Pfam" id="PF04614">
    <property type="entry name" value="Pex19"/>
    <property type="match status" value="1"/>
</dbReference>
<evidence type="ECO:0000256" key="13">
    <source>
        <dbReference type="ARBA" id="ARBA00023289"/>
    </source>
</evidence>
<dbReference type="GO" id="GO:0005829">
    <property type="term" value="C:cytosol"/>
    <property type="evidence" value="ECO:0007669"/>
    <property type="project" value="EnsemblFungi"/>
</dbReference>
<feature type="compositionally biased region" description="Acidic residues" evidence="18">
    <location>
        <begin position="1"/>
        <end position="16"/>
    </location>
</feature>
<protein>
    <recommendedName>
        <fullName evidence="17">Peroxisomal membrane protein import receptor PEX19</fullName>
    </recommendedName>
    <alternativeName>
        <fullName evidence="14">Peroxin-19</fullName>
    </alternativeName>
</protein>
<dbReference type="Gene3D" id="1.20.120.900">
    <property type="entry name" value="Pex19, mPTS binding domain"/>
    <property type="match status" value="1"/>
</dbReference>
<dbReference type="GO" id="GO:0032527">
    <property type="term" value="P:protein exit from endoplasmic reticulum"/>
    <property type="evidence" value="ECO:0007669"/>
    <property type="project" value="EnsemblFungi"/>
</dbReference>
<dbReference type="GO" id="GO:0005778">
    <property type="term" value="C:peroxisomal membrane"/>
    <property type="evidence" value="ECO:0007669"/>
    <property type="project" value="UniProtKB-SubCell"/>
</dbReference>
<feature type="compositionally biased region" description="Basic and acidic residues" evidence="18">
    <location>
        <begin position="38"/>
        <end position="50"/>
    </location>
</feature>
<evidence type="ECO:0000256" key="2">
    <source>
        <dbReference type="ARBA" id="ARBA00004496"/>
    </source>
</evidence>
<dbReference type="VEuPathDB" id="FungiDB:GWK60_D00891"/>
<sequence length="325" mass="36570">MTEDFDYDDLDDLLDEDPSKLEDMQAETTQSRGTTEADGMKKPADPVMDKDDPAVKEMIEDLQQEFQNLMKQNGDGANVNIEDKEAAENFKKLLDILEEVGQVPKETTTQQLESLNTQTTSKGEKAGKGGFKDVISSTLDRLKENANKVDTQLEEEKKQSINGSGNPDEVLSKLLNDLVSDSGDVPADGEMDNAILGILNKMSSKEVLYQPMKDMQIEFSKWLEDNKDHPSHKDNMDTYKRQFELVNKLIVIYEKPDYDNDKDRDEVTELLDQLEQLGDSPVSKNFNGGNPANDFDEMSKMLNIDANDPKLADLDKDLADTCKQQ</sequence>
<evidence type="ECO:0000256" key="3">
    <source>
        <dbReference type="ARBA" id="ARBA00004586"/>
    </source>
</evidence>
<evidence type="ECO:0000256" key="18">
    <source>
        <dbReference type="SAM" id="MobiDB-lite"/>
    </source>
</evidence>
<comment type="function">
    <text evidence="15">Required for proper post-translational import and stabilization of peroxisomal membrane proteins (PMPs). Acts as a cytosolic import receptor for PMPs and delivers them to the docking factor PEX3 at the peroxisomal membrane for subsequent insertion into the membrane. Acts as a chaperone in stabilizing or maintaining PMPs in the lipid bilayer. Directs PEX17, a peripheral component of the peroxisomal matrix protein translocation machinery, to peroxisomes. Stabilizes VPS1, a protein required for peroxisomal fission, at the peroxisomal membrane. Also acts in conjunction with PEX3 in the formation of peroxisomes from preperoxisomal compartments at the endoplasmic reticulum during de novo peroxisome synthesis, probably via the import of additional PMPs.</text>
</comment>
<dbReference type="EMBL" id="LLZZ01000130">
    <property type="protein sequence ID" value="KTB01708.1"/>
    <property type="molecule type" value="Genomic_DNA"/>
</dbReference>
<feature type="region of interest" description="Disordered" evidence="18">
    <location>
        <begin position="278"/>
        <end position="297"/>
    </location>
</feature>
<dbReference type="GO" id="GO:0045033">
    <property type="term" value="P:peroxisome inheritance"/>
    <property type="evidence" value="ECO:0007669"/>
    <property type="project" value="EnsemblFungi"/>
</dbReference>
<evidence type="ECO:0000256" key="5">
    <source>
        <dbReference type="ARBA" id="ARBA00022481"/>
    </source>
</evidence>
<dbReference type="FunFam" id="1.20.120.900:FF:000003">
    <property type="entry name" value="Peroxisomal membrane protein import receptor PEX19"/>
    <property type="match status" value="1"/>
</dbReference>
<evidence type="ECO:0000256" key="17">
    <source>
        <dbReference type="ARBA" id="ARBA00073367"/>
    </source>
</evidence>
<dbReference type="InterPro" id="IPR038322">
    <property type="entry name" value="Pex19_C_sf"/>
</dbReference>
<accession>A0A0W0CVL1</accession>
<dbReference type="Proteomes" id="UP000054886">
    <property type="component" value="Unassembled WGS sequence"/>
</dbReference>
<evidence type="ECO:0000256" key="9">
    <source>
        <dbReference type="ARBA" id="ARBA00022824"/>
    </source>
</evidence>
<evidence type="ECO:0000313" key="20">
    <source>
        <dbReference type="Proteomes" id="UP000054886"/>
    </source>
</evidence>
<evidence type="ECO:0000256" key="6">
    <source>
        <dbReference type="ARBA" id="ARBA00022490"/>
    </source>
</evidence>
<evidence type="ECO:0000256" key="10">
    <source>
        <dbReference type="ARBA" id="ARBA00023136"/>
    </source>
</evidence>
<keyword evidence="6" id="KW-0963">Cytoplasm</keyword>
<dbReference type="VEuPathDB" id="FungiDB:CAGL0D00792g"/>
<keyword evidence="11" id="KW-0576">Peroxisome</keyword>
<evidence type="ECO:0000256" key="7">
    <source>
        <dbReference type="ARBA" id="ARBA00022553"/>
    </source>
</evidence>
<proteinExistence type="inferred from homology"/>
<keyword evidence="10" id="KW-0472">Membrane</keyword>
<dbReference type="GO" id="GO:0045046">
    <property type="term" value="P:protein import into peroxisome membrane"/>
    <property type="evidence" value="ECO:0007669"/>
    <property type="project" value="EnsemblFungi"/>
</dbReference>
<dbReference type="VEuPathDB" id="FungiDB:B1J91_D00792g"/>
<comment type="caution">
    <text evidence="19">The sequence shown here is derived from an EMBL/GenBank/DDBJ whole genome shotgun (WGS) entry which is preliminary data.</text>
</comment>
<name>A0A0W0CVL1_CANGB</name>
<dbReference type="InterPro" id="IPR006708">
    <property type="entry name" value="Pex19"/>
</dbReference>
<keyword evidence="7" id="KW-0597">Phosphoprotein</keyword>
<dbReference type="GO" id="GO:0033328">
    <property type="term" value="F:peroxisome membrane targeting sequence binding"/>
    <property type="evidence" value="ECO:0007669"/>
    <property type="project" value="EnsemblFungi"/>
</dbReference>
<evidence type="ECO:0000256" key="8">
    <source>
        <dbReference type="ARBA" id="ARBA00022593"/>
    </source>
</evidence>
<dbReference type="GO" id="GO:1990429">
    <property type="term" value="C:peroxisomal importomer complex"/>
    <property type="evidence" value="ECO:0007669"/>
    <property type="project" value="EnsemblFungi"/>
</dbReference>
<comment type="subunit">
    <text evidence="16">Interacts (farnesylated) with PEX3; farnesylation is required for this interaction. Interacts with PEX2, PEX5, PEX10, PEX11, PEX12, PEX13, PEX14, PEX17, PEX22, PEX25, PEX30 and PEX32; the interaction requires well-defined PEX19-binding sites within the peroxisomal membrane protein targeting signal (mPTS) of the PMPs and is independent on the presence of PEX3. Interacts with VPS1.</text>
</comment>
<feature type="region of interest" description="Disordered" evidence="18">
    <location>
        <begin position="105"/>
        <end position="131"/>
    </location>
</feature>
<organism evidence="19 20">
    <name type="scientific">Candida glabrata</name>
    <name type="common">Yeast</name>
    <name type="synonym">Torulopsis glabrata</name>
    <dbReference type="NCBI Taxonomy" id="5478"/>
    <lineage>
        <taxon>Eukaryota</taxon>
        <taxon>Fungi</taxon>
        <taxon>Dikarya</taxon>
        <taxon>Ascomycota</taxon>
        <taxon>Saccharomycotina</taxon>
        <taxon>Saccharomycetes</taxon>
        <taxon>Saccharomycetales</taxon>
        <taxon>Saccharomycetaceae</taxon>
        <taxon>Nakaseomyces</taxon>
    </lineage>
</organism>
<evidence type="ECO:0000256" key="15">
    <source>
        <dbReference type="ARBA" id="ARBA00058742"/>
    </source>
</evidence>
<keyword evidence="5" id="KW-0488">Methylation</keyword>
<dbReference type="VEuPathDB" id="FungiDB:GVI51_D00671"/>
<keyword evidence="13" id="KW-0636">Prenylation</keyword>
<feature type="compositionally biased region" description="Basic and acidic residues" evidence="18">
    <location>
        <begin position="122"/>
        <end position="131"/>
    </location>
</feature>
<gene>
    <name evidence="19" type="ORF">AO440_000641</name>
</gene>
<feature type="compositionally biased region" description="Polar residues" evidence="18">
    <location>
        <begin position="105"/>
        <end position="121"/>
    </location>
</feature>
<comment type="subcellular location">
    <subcellularLocation>
        <location evidence="2">Cytoplasm</location>
    </subcellularLocation>
    <subcellularLocation>
        <location evidence="3">Endoplasmic reticulum membrane</location>
    </subcellularLocation>
    <subcellularLocation>
        <location evidence="1">Peroxisome membrane</location>
        <topology evidence="1">Lipid-anchor</topology>
        <orientation evidence="1">Cytoplasmic side</orientation>
    </subcellularLocation>
</comment>
<evidence type="ECO:0000256" key="1">
    <source>
        <dbReference type="ARBA" id="ARBA00004405"/>
    </source>
</evidence>